<dbReference type="AlphaFoldDB" id="A0AA40FQY5"/>
<evidence type="ECO:0000313" key="2">
    <source>
        <dbReference type="Proteomes" id="UP001177670"/>
    </source>
</evidence>
<dbReference type="Proteomes" id="UP001177670">
    <property type="component" value="Unassembled WGS sequence"/>
</dbReference>
<comment type="caution">
    <text evidence="1">The sequence shown here is derived from an EMBL/GenBank/DDBJ whole genome shotgun (WGS) entry which is preliminary data.</text>
</comment>
<dbReference type="EMBL" id="JAHYIQ010000020">
    <property type="protein sequence ID" value="KAK1123723.1"/>
    <property type="molecule type" value="Genomic_DNA"/>
</dbReference>
<name>A0AA40FQY5_9HYME</name>
<reference evidence="1" key="1">
    <citation type="submission" date="2021-10" db="EMBL/GenBank/DDBJ databases">
        <title>Melipona bicolor Genome sequencing and assembly.</title>
        <authorList>
            <person name="Araujo N.S."/>
            <person name="Arias M.C."/>
        </authorList>
    </citation>
    <scope>NUCLEOTIDE SEQUENCE</scope>
    <source>
        <strain evidence="1">USP_2M_L1-L4_2017</strain>
        <tissue evidence="1">Whole body</tissue>
    </source>
</reference>
<gene>
    <name evidence="1" type="ORF">K0M31_008420</name>
</gene>
<keyword evidence="2" id="KW-1185">Reference proteome</keyword>
<evidence type="ECO:0000313" key="1">
    <source>
        <dbReference type="EMBL" id="KAK1123723.1"/>
    </source>
</evidence>
<sequence length="77" mass="9059">MENVHCENDIYTDSRRYLTIYRACQSPSNSLQHSKKKRWEHKIRPPPNYRNLYVKPGLEIDTTQPEAPIQSQMGIGE</sequence>
<protein>
    <submittedName>
        <fullName evidence="1">Uncharacterized protein</fullName>
    </submittedName>
</protein>
<accession>A0AA40FQY5</accession>
<proteinExistence type="predicted"/>
<organism evidence="1 2">
    <name type="scientific">Melipona bicolor</name>
    <dbReference type="NCBI Taxonomy" id="60889"/>
    <lineage>
        <taxon>Eukaryota</taxon>
        <taxon>Metazoa</taxon>
        <taxon>Ecdysozoa</taxon>
        <taxon>Arthropoda</taxon>
        <taxon>Hexapoda</taxon>
        <taxon>Insecta</taxon>
        <taxon>Pterygota</taxon>
        <taxon>Neoptera</taxon>
        <taxon>Endopterygota</taxon>
        <taxon>Hymenoptera</taxon>
        <taxon>Apocrita</taxon>
        <taxon>Aculeata</taxon>
        <taxon>Apoidea</taxon>
        <taxon>Anthophila</taxon>
        <taxon>Apidae</taxon>
        <taxon>Melipona</taxon>
    </lineage>
</organism>